<accession>A0AA96WES3</accession>
<dbReference type="RefSeq" id="WP_316434862.1">
    <property type="nucleotide sequence ID" value="NZ_CP053586.1"/>
</dbReference>
<evidence type="ECO:0000313" key="1">
    <source>
        <dbReference type="EMBL" id="WNZ23255.1"/>
    </source>
</evidence>
<dbReference type="AlphaFoldDB" id="A0AA96WES3"/>
<dbReference type="SUPFAM" id="SSF54593">
    <property type="entry name" value="Glyoxalase/Bleomycin resistance protein/Dihydroxybiphenyl dioxygenase"/>
    <property type="match status" value="1"/>
</dbReference>
<name>A0AA96WES3_9CYAN</name>
<reference evidence="1" key="1">
    <citation type="submission" date="2020-05" db="EMBL/GenBank/DDBJ databases">
        <authorList>
            <person name="Zhu T."/>
            <person name="Keshari N."/>
            <person name="Lu X."/>
        </authorList>
    </citation>
    <scope>NUCLEOTIDE SEQUENCE</scope>
    <source>
        <strain evidence="1">NK1-12</strain>
    </source>
</reference>
<organism evidence="1">
    <name type="scientific">Leptolyngbya sp. NK1-12</name>
    <dbReference type="NCBI Taxonomy" id="2547451"/>
    <lineage>
        <taxon>Bacteria</taxon>
        <taxon>Bacillati</taxon>
        <taxon>Cyanobacteriota</taxon>
        <taxon>Cyanophyceae</taxon>
        <taxon>Leptolyngbyales</taxon>
        <taxon>Leptolyngbyaceae</taxon>
        <taxon>Leptolyngbya group</taxon>
        <taxon>Leptolyngbya</taxon>
    </lineage>
</organism>
<dbReference type="EMBL" id="CP053586">
    <property type="protein sequence ID" value="WNZ23255.1"/>
    <property type="molecule type" value="Genomic_DNA"/>
</dbReference>
<protein>
    <submittedName>
        <fullName evidence="1">VOC family protein</fullName>
    </submittedName>
</protein>
<proteinExistence type="predicted"/>
<sequence length="121" mass="13386">MIATVFVTLADLEGGGLVEFYRQLFEQEPTVWLPQYAEFELPGLRLGIFQPKAEHRDEFCGPASSMSLCLEVQQLEAAIERLTALDQAPAGAIVNASHGREIYAYDPAGNRLILHQAKVVQ</sequence>
<dbReference type="Gene3D" id="3.10.180.10">
    <property type="entry name" value="2,3-Dihydroxybiphenyl 1,2-Dioxygenase, domain 1"/>
    <property type="match status" value="1"/>
</dbReference>
<gene>
    <name evidence="1" type="ORF">HJG54_10600</name>
</gene>
<dbReference type="InterPro" id="IPR029068">
    <property type="entry name" value="Glyas_Bleomycin-R_OHBP_Dase"/>
</dbReference>